<dbReference type="Proteomes" id="UP000050795">
    <property type="component" value="Unassembled WGS sequence"/>
</dbReference>
<dbReference type="WBParaSite" id="TREG1_110200.1">
    <property type="protein sequence ID" value="TREG1_110200.1"/>
    <property type="gene ID" value="TREG1_110200"/>
</dbReference>
<accession>A0AA85IWM4</accession>
<dbReference type="SUPFAM" id="SSF48403">
    <property type="entry name" value="Ankyrin repeat"/>
    <property type="match status" value="1"/>
</dbReference>
<evidence type="ECO:0000313" key="4">
    <source>
        <dbReference type="Proteomes" id="UP000050795"/>
    </source>
</evidence>
<dbReference type="Gene3D" id="1.25.40.20">
    <property type="entry name" value="Ankyrin repeat-containing domain"/>
    <property type="match status" value="1"/>
</dbReference>
<evidence type="ECO:0008006" key="6">
    <source>
        <dbReference type="Google" id="ProtNLM"/>
    </source>
</evidence>
<keyword evidence="4" id="KW-1185">Reference proteome</keyword>
<dbReference type="Pfam" id="PF12796">
    <property type="entry name" value="Ank_2"/>
    <property type="match status" value="1"/>
</dbReference>
<dbReference type="PROSITE" id="PS50297">
    <property type="entry name" value="ANK_REP_REGION"/>
    <property type="match status" value="3"/>
</dbReference>
<evidence type="ECO:0000256" key="2">
    <source>
        <dbReference type="ARBA" id="ARBA00023043"/>
    </source>
</evidence>
<organism evidence="4 5">
    <name type="scientific">Trichobilharzia regenti</name>
    <name type="common">Nasal bird schistosome</name>
    <dbReference type="NCBI Taxonomy" id="157069"/>
    <lineage>
        <taxon>Eukaryota</taxon>
        <taxon>Metazoa</taxon>
        <taxon>Spiralia</taxon>
        <taxon>Lophotrochozoa</taxon>
        <taxon>Platyhelminthes</taxon>
        <taxon>Trematoda</taxon>
        <taxon>Digenea</taxon>
        <taxon>Strigeidida</taxon>
        <taxon>Schistosomatoidea</taxon>
        <taxon>Schistosomatidae</taxon>
        <taxon>Trichobilharzia</taxon>
    </lineage>
</organism>
<feature type="repeat" description="ANK" evidence="3">
    <location>
        <begin position="101"/>
        <end position="133"/>
    </location>
</feature>
<dbReference type="PRINTS" id="PR01415">
    <property type="entry name" value="ANKYRIN"/>
</dbReference>
<feature type="repeat" description="ANK" evidence="3">
    <location>
        <begin position="34"/>
        <end position="66"/>
    </location>
</feature>
<reference evidence="5" key="2">
    <citation type="submission" date="2023-11" db="UniProtKB">
        <authorList>
            <consortium name="WormBaseParasite"/>
        </authorList>
    </citation>
    <scope>IDENTIFICATION</scope>
</reference>
<evidence type="ECO:0000313" key="5">
    <source>
        <dbReference type="WBParaSite" id="TREG1_110200.1"/>
    </source>
</evidence>
<dbReference type="InterPro" id="IPR036770">
    <property type="entry name" value="Ankyrin_rpt-contain_sf"/>
</dbReference>
<keyword evidence="2 3" id="KW-0040">ANK repeat</keyword>
<dbReference type="PANTHER" id="PTHR24166:SF48">
    <property type="entry name" value="PROTEIN VAPYRIN"/>
    <property type="match status" value="1"/>
</dbReference>
<feature type="repeat" description="ANK" evidence="3">
    <location>
        <begin position="134"/>
        <end position="156"/>
    </location>
</feature>
<dbReference type="PROSITE" id="PS50088">
    <property type="entry name" value="ANK_REPEAT"/>
    <property type="match status" value="4"/>
</dbReference>
<keyword evidence="1" id="KW-0677">Repeat</keyword>
<dbReference type="Pfam" id="PF13857">
    <property type="entry name" value="Ank_5"/>
    <property type="match status" value="1"/>
</dbReference>
<dbReference type="Pfam" id="PF13637">
    <property type="entry name" value="Ank_4"/>
    <property type="match status" value="1"/>
</dbReference>
<sequence>MSDLAICRFAYDGVVTSVVKLLESEANKSHVDQAGRNPLHWAACGGHLELVKVLLSRGFDKDCRDHSNWTPLMIAVSAGRENVASYLISHENADVNVVNSTGQCCLHYCASKNRYQLAKQLLDCGAKADVHDWGGITPLHRAIATDHLEIAKLLLEYTTIEDDSNVGNEMGESEEKDNIGRMYSPLVNLTDKEKATPLHYACEEGSIPAVSLLVNYGASFTCKNKDDKTPIDVAPDHLRLNILKQFKVKPCTQ</sequence>
<dbReference type="SMART" id="SM00248">
    <property type="entry name" value="ANK"/>
    <property type="match status" value="5"/>
</dbReference>
<dbReference type="AlphaFoldDB" id="A0AA85IWM4"/>
<dbReference type="PANTHER" id="PTHR24166">
    <property type="entry name" value="ROLLING PEBBLES, ISOFORM B"/>
    <property type="match status" value="1"/>
</dbReference>
<proteinExistence type="predicted"/>
<dbReference type="InterPro" id="IPR050889">
    <property type="entry name" value="Dendritic_Spine_Reg/Scaffold"/>
</dbReference>
<protein>
    <recommendedName>
        <fullName evidence="6">ANK_REP_REGION domain-containing protein</fullName>
    </recommendedName>
</protein>
<feature type="repeat" description="ANK" evidence="3">
    <location>
        <begin position="193"/>
        <end position="225"/>
    </location>
</feature>
<reference evidence="4" key="1">
    <citation type="submission" date="2022-06" db="EMBL/GenBank/DDBJ databases">
        <authorList>
            <person name="Berger JAMES D."/>
            <person name="Berger JAMES D."/>
        </authorList>
    </citation>
    <scope>NUCLEOTIDE SEQUENCE [LARGE SCALE GENOMIC DNA]</scope>
</reference>
<name>A0AA85IWM4_TRIRE</name>
<evidence type="ECO:0000256" key="3">
    <source>
        <dbReference type="PROSITE-ProRule" id="PRU00023"/>
    </source>
</evidence>
<evidence type="ECO:0000256" key="1">
    <source>
        <dbReference type="ARBA" id="ARBA00022737"/>
    </source>
</evidence>
<dbReference type="InterPro" id="IPR002110">
    <property type="entry name" value="Ankyrin_rpt"/>
</dbReference>